<reference evidence="5" key="1">
    <citation type="submission" date="2020-08" db="EMBL/GenBank/DDBJ databases">
        <title>Genome public.</title>
        <authorList>
            <person name="Liu C."/>
            <person name="Sun Q."/>
        </authorList>
    </citation>
    <scope>NUCLEOTIDE SEQUENCE</scope>
    <source>
        <strain evidence="5">NSJ-52</strain>
    </source>
</reference>
<feature type="domain" description="SLH" evidence="4">
    <location>
        <begin position="1187"/>
        <end position="1244"/>
    </location>
</feature>
<dbReference type="InterPro" id="IPR013378">
    <property type="entry name" value="InlB-like_B-rpt"/>
</dbReference>
<dbReference type="SUPFAM" id="SSF52058">
    <property type="entry name" value="L domain-like"/>
    <property type="match status" value="1"/>
</dbReference>
<sequence length="1244" mass="132284">MKKRILSVLLALSMALTLLPGAAFAAGEDVPPTEKPAINADTELYQVEVMCEEEPAHYWSYPSAHGWNTTADQFTVGEIRANDLDNGTAEQYPYICPVTPADTMEYYLAEVNAKAEGHRAVTAQADYPVAYYYWNSTDGWTLLRDKQPDTNVTFNQGNEKHEGTLHVYVTCAEAPDPGTGTEPEEGKPAAKPTVQEADLYQVEIVCRDKGESGKDTHWWSAVSENGWSQWVNDFTVGEIEENTGYRPETYPWRCPVTPKGSLNDYLGKLSTKTGEPHKLVTANLPVAYYYYSAADASWTFIKDQAANPNCTVSADGKNTWYLSIEATCAEVEEPGGTQWLTSLNVPGYDLFMKDPTALPATAGGKHLILAQSGAEGDTDVYALYLNPDKACQPNNGVIKGQGVVTARLGLENGELVGYLLGEEPVRLTLDQLLMTVTATEGGYQISNGGRYLNMGAAMVGDPFDLAVTARAETGGAYKIIGASNRVLTLFIWGQNSTNDKWMSNFWGPVADNGQFSINGSAYIYFLHEHIDDGKTVAAYDATGGEIAAIDGAFTIPTGGYIEVEGEKTFTVPDFVRNVTLPQNRASMLKMNSDGGFGVMGCEITMLDGSTTTGIDRSGQAGGKVSFARTADNRLYFAGEGGMENYSSKNTSTPPWLNGVADRTLRSVSIGAGVTSVGSNAFKGTSLTSVTLGEGVGTIGDSAFESTRIGSIEIPNTVTDIGVNAFKGCLELRSVTLPESVISIGSNAFANCTRLRSVTVAGTLGNIPNGAFQSMSGHSRMNLVIQGAAPAAAYHDYEGMLPFLHQNGAIVYTQDTPGESLVKSGGSDAYFAVTGGVDLSGIELRCGELPTLPARDNVPFSGWQIGATNAAVPGDTAVSGQPAGTVFTARWGGEYAVACTVTIDGVGYTVAQGQTMGEQMPADPTREGYRFAGWVDGSGAAFTADTPISGNTMVTSTWTAIPVFTVTFNANGGVLGGQGSITVYEGEELTLSQIPNVARKGYTLDGWFTADGQRFLGAAITADVTLTAQWSEQGSDPAVPPEEGPVVVRPRPDKNPENHVDPLPFVDVAPDAWYASAVAYVYSENLMRGTSALTFEPAGILNRGMMAQLLYNLAGEPEITAWPAFTDLRPGAYYTDAVAWCAANSVINGYSDGIFGGEDVLTREQMVVMLHRYAKGRDKAGPVDLTVLNAFADAGGVSGWAAESMAWAVEGGLLKGRGDSLAPLAEISRAEAAAILERCAKLLHA</sequence>
<protein>
    <submittedName>
        <fullName evidence="5">Leucine-rich repeat protein</fullName>
    </submittedName>
</protein>
<feature type="signal peptide" evidence="3">
    <location>
        <begin position="1"/>
        <end position="25"/>
    </location>
</feature>
<evidence type="ECO:0000256" key="1">
    <source>
        <dbReference type="ARBA" id="ARBA00004196"/>
    </source>
</evidence>
<dbReference type="AlphaFoldDB" id="A0A8J6J8N2"/>
<dbReference type="PANTHER" id="PTHR45661:SF3">
    <property type="entry name" value="IG-LIKE DOMAIN-CONTAINING PROTEIN"/>
    <property type="match status" value="1"/>
</dbReference>
<dbReference type="InterPro" id="IPR042229">
    <property type="entry name" value="Listeria/Bacterioides_rpt_sf"/>
</dbReference>
<keyword evidence="6" id="KW-1185">Reference proteome</keyword>
<evidence type="ECO:0000313" key="5">
    <source>
        <dbReference type="EMBL" id="MBC5738052.1"/>
    </source>
</evidence>
<dbReference type="Gene3D" id="2.60.40.4270">
    <property type="entry name" value="Listeria-Bacteroides repeat domain"/>
    <property type="match status" value="2"/>
</dbReference>
<dbReference type="RefSeq" id="WP_186919844.1">
    <property type="nucleotide sequence ID" value="NZ_JACOPQ010000011.1"/>
</dbReference>
<dbReference type="InterPro" id="IPR001119">
    <property type="entry name" value="SLH_dom"/>
</dbReference>
<dbReference type="Pfam" id="PF09479">
    <property type="entry name" value="Flg_new"/>
    <property type="match status" value="2"/>
</dbReference>
<dbReference type="Pfam" id="PF00395">
    <property type="entry name" value="SLH"/>
    <property type="match status" value="3"/>
</dbReference>
<evidence type="ECO:0000256" key="2">
    <source>
        <dbReference type="ARBA" id="ARBA00022737"/>
    </source>
</evidence>
<keyword evidence="3" id="KW-0732">Signal</keyword>
<dbReference type="EMBL" id="JACOPQ010000011">
    <property type="protein sequence ID" value="MBC5738052.1"/>
    <property type="molecule type" value="Genomic_DNA"/>
</dbReference>
<gene>
    <name evidence="5" type="ORF">H8S62_13650</name>
</gene>
<dbReference type="PANTHER" id="PTHR45661">
    <property type="entry name" value="SURFACE ANTIGEN"/>
    <property type="match status" value="1"/>
</dbReference>
<dbReference type="PROSITE" id="PS51272">
    <property type="entry name" value="SLH"/>
    <property type="match status" value="3"/>
</dbReference>
<feature type="chain" id="PRO_5035226771" evidence="3">
    <location>
        <begin position="26"/>
        <end position="1244"/>
    </location>
</feature>
<evidence type="ECO:0000259" key="4">
    <source>
        <dbReference type="PROSITE" id="PS51272"/>
    </source>
</evidence>
<keyword evidence="2" id="KW-0677">Repeat</keyword>
<accession>A0A8J6J8N2</accession>
<feature type="domain" description="SLH" evidence="4">
    <location>
        <begin position="1120"/>
        <end position="1183"/>
    </location>
</feature>
<comment type="subcellular location">
    <subcellularLocation>
        <location evidence="1">Cell envelope</location>
    </subcellularLocation>
</comment>
<dbReference type="GO" id="GO:0030313">
    <property type="term" value="C:cell envelope"/>
    <property type="evidence" value="ECO:0007669"/>
    <property type="project" value="UniProtKB-SubCell"/>
</dbReference>
<feature type="domain" description="SLH" evidence="4">
    <location>
        <begin position="1060"/>
        <end position="1119"/>
    </location>
</feature>
<proteinExistence type="predicted"/>
<name>A0A8J6J8N2_9FIRM</name>
<dbReference type="Pfam" id="PF13306">
    <property type="entry name" value="LRR_5"/>
    <property type="match status" value="1"/>
</dbReference>
<evidence type="ECO:0000313" key="6">
    <source>
        <dbReference type="Proteomes" id="UP000607645"/>
    </source>
</evidence>
<evidence type="ECO:0000256" key="3">
    <source>
        <dbReference type="SAM" id="SignalP"/>
    </source>
</evidence>
<dbReference type="InterPro" id="IPR032675">
    <property type="entry name" value="LRR_dom_sf"/>
</dbReference>
<dbReference type="Gene3D" id="3.80.10.10">
    <property type="entry name" value="Ribonuclease Inhibitor"/>
    <property type="match status" value="1"/>
</dbReference>
<dbReference type="InterPro" id="IPR053139">
    <property type="entry name" value="Surface_bspA-like"/>
</dbReference>
<organism evidence="5 6">
    <name type="scientific">Lawsonibacter faecis</name>
    <dbReference type="NCBI Taxonomy" id="2763052"/>
    <lineage>
        <taxon>Bacteria</taxon>
        <taxon>Bacillati</taxon>
        <taxon>Bacillota</taxon>
        <taxon>Clostridia</taxon>
        <taxon>Eubacteriales</taxon>
        <taxon>Oscillospiraceae</taxon>
        <taxon>Lawsonibacter</taxon>
    </lineage>
</organism>
<dbReference type="InterPro" id="IPR026906">
    <property type="entry name" value="LRR_5"/>
</dbReference>
<dbReference type="Proteomes" id="UP000607645">
    <property type="component" value="Unassembled WGS sequence"/>
</dbReference>
<comment type="caution">
    <text evidence="5">The sequence shown here is derived from an EMBL/GenBank/DDBJ whole genome shotgun (WGS) entry which is preliminary data.</text>
</comment>